<name>X1SVQ6_9ZZZZ</name>
<feature type="non-terminal residue" evidence="1">
    <location>
        <position position="60"/>
    </location>
</feature>
<accession>X1SVQ6</accession>
<dbReference type="EMBL" id="BARW01018273">
    <property type="protein sequence ID" value="GAI97018.1"/>
    <property type="molecule type" value="Genomic_DNA"/>
</dbReference>
<organism evidence="1">
    <name type="scientific">marine sediment metagenome</name>
    <dbReference type="NCBI Taxonomy" id="412755"/>
    <lineage>
        <taxon>unclassified sequences</taxon>
        <taxon>metagenomes</taxon>
        <taxon>ecological metagenomes</taxon>
    </lineage>
</organism>
<protein>
    <submittedName>
        <fullName evidence="1">Uncharacterized protein</fullName>
    </submittedName>
</protein>
<dbReference type="AlphaFoldDB" id="X1SVQ6"/>
<gene>
    <name evidence="1" type="ORF">S12H4_31322</name>
</gene>
<reference evidence="1" key="1">
    <citation type="journal article" date="2014" name="Front. Microbiol.">
        <title>High frequency of phylogenetically diverse reductive dehalogenase-homologous genes in deep subseafloor sedimentary metagenomes.</title>
        <authorList>
            <person name="Kawai M."/>
            <person name="Futagami T."/>
            <person name="Toyoda A."/>
            <person name="Takaki Y."/>
            <person name="Nishi S."/>
            <person name="Hori S."/>
            <person name="Arai W."/>
            <person name="Tsubouchi T."/>
            <person name="Morono Y."/>
            <person name="Uchiyama I."/>
            <person name="Ito T."/>
            <person name="Fujiyama A."/>
            <person name="Inagaki F."/>
            <person name="Takami H."/>
        </authorList>
    </citation>
    <scope>NUCLEOTIDE SEQUENCE</scope>
    <source>
        <strain evidence="1">Expedition CK06-06</strain>
    </source>
</reference>
<evidence type="ECO:0000313" key="1">
    <source>
        <dbReference type="EMBL" id="GAI97018.1"/>
    </source>
</evidence>
<sequence length="60" mass="6989">MGLVLMRKLIDAKSFNTILISNILIDINFYGFQTYFFPLYLYSETNGQHNLEGEKIKTPN</sequence>
<proteinExistence type="predicted"/>
<comment type="caution">
    <text evidence="1">The sequence shown here is derived from an EMBL/GenBank/DDBJ whole genome shotgun (WGS) entry which is preliminary data.</text>
</comment>